<dbReference type="EMBL" id="DVFN01000123">
    <property type="protein sequence ID" value="HIQ70382.1"/>
    <property type="molecule type" value="Genomic_DNA"/>
</dbReference>
<reference evidence="1" key="1">
    <citation type="submission" date="2020-10" db="EMBL/GenBank/DDBJ databases">
        <authorList>
            <person name="Gilroy R."/>
        </authorList>
    </citation>
    <scope>NUCLEOTIDE SEQUENCE</scope>
    <source>
        <strain evidence="1">ChiSjej2B20-13462</strain>
    </source>
</reference>
<gene>
    <name evidence="1" type="ORF">IAA67_08640</name>
</gene>
<name>A0A9D0Z708_9FIRM</name>
<protein>
    <submittedName>
        <fullName evidence="1">Uncharacterized protein</fullName>
    </submittedName>
</protein>
<organism evidence="1 2">
    <name type="scientific">Candidatus Avoscillospira stercorigallinarum</name>
    <dbReference type="NCBI Taxonomy" id="2840708"/>
    <lineage>
        <taxon>Bacteria</taxon>
        <taxon>Bacillati</taxon>
        <taxon>Bacillota</taxon>
        <taxon>Clostridia</taxon>
        <taxon>Eubacteriales</taxon>
        <taxon>Oscillospiraceae</taxon>
        <taxon>Oscillospiraceae incertae sedis</taxon>
        <taxon>Candidatus Avoscillospira</taxon>
    </lineage>
</organism>
<evidence type="ECO:0000313" key="1">
    <source>
        <dbReference type="EMBL" id="HIQ70382.1"/>
    </source>
</evidence>
<sequence>MEREEDVFHRLLGLELEPGPVRESLEALGLTPSYENAIYLQILKKAAGGDFTAAKYVLENAGREPPEEEAPVDLQALPTAVLLRLAGALPEVPP</sequence>
<reference evidence="1" key="2">
    <citation type="journal article" date="2021" name="PeerJ">
        <title>Extensive microbial diversity within the chicken gut microbiome revealed by metagenomics and culture.</title>
        <authorList>
            <person name="Gilroy R."/>
            <person name="Ravi A."/>
            <person name="Getino M."/>
            <person name="Pursley I."/>
            <person name="Horton D.L."/>
            <person name="Alikhan N.F."/>
            <person name="Baker D."/>
            <person name="Gharbi K."/>
            <person name="Hall N."/>
            <person name="Watson M."/>
            <person name="Adriaenssens E.M."/>
            <person name="Foster-Nyarko E."/>
            <person name="Jarju S."/>
            <person name="Secka A."/>
            <person name="Antonio M."/>
            <person name="Oren A."/>
            <person name="Chaudhuri R.R."/>
            <person name="La Ragione R."/>
            <person name="Hildebrand F."/>
            <person name="Pallen M.J."/>
        </authorList>
    </citation>
    <scope>NUCLEOTIDE SEQUENCE</scope>
    <source>
        <strain evidence="1">ChiSjej2B20-13462</strain>
    </source>
</reference>
<evidence type="ECO:0000313" key="2">
    <source>
        <dbReference type="Proteomes" id="UP000886874"/>
    </source>
</evidence>
<proteinExistence type="predicted"/>
<comment type="caution">
    <text evidence="1">The sequence shown here is derived from an EMBL/GenBank/DDBJ whole genome shotgun (WGS) entry which is preliminary data.</text>
</comment>
<dbReference type="Proteomes" id="UP000886874">
    <property type="component" value="Unassembled WGS sequence"/>
</dbReference>
<accession>A0A9D0Z708</accession>
<dbReference type="AlphaFoldDB" id="A0A9D0Z708"/>